<gene>
    <name evidence="2" type="ORF">HNQ38_001957</name>
</gene>
<organism evidence="2 3">
    <name type="scientific">Desulfovibrio intestinalis</name>
    <dbReference type="NCBI Taxonomy" id="58621"/>
    <lineage>
        <taxon>Bacteria</taxon>
        <taxon>Pseudomonadati</taxon>
        <taxon>Thermodesulfobacteriota</taxon>
        <taxon>Desulfovibrionia</taxon>
        <taxon>Desulfovibrionales</taxon>
        <taxon>Desulfovibrionaceae</taxon>
        <taxon>Desulfovibrio</taxon>
    </lineage>
</organism>
<proteinExistence type="predicted"/>
<dbReference type="PROSITE" id="PS51257">
    <property type="entry name" value="PROKAR_LIPOPROTEIN"/>
    <property type="match status" value="1"/>
</dbReference>
<comment type="caution">
    <text evidence="2">The sequence shown here is derived from an EMBL/GenBank/DDBJ whole genome shotgun (WGS) entry which is preliminary data.</text>
</comment>
<keyword evidence="1" id="KW-0812">Transmembrane</keyword>
<evidence type="ECO:0000313" key="3">
    <source>
        <dbReference type="Proteomes" id="UP000539075"/>
    </source>
</evidence>
<dbReference type="AlphaFoldDB" id="A0A7W8C1E3"/>
<name>A0A7W8C1E3_9BACT</name>
<keyword evidence="3" id="KW-1185">Reference proteome</keyword>
<evidence type="ECO:0000313" key="2">
    <source>
        <dbReference type="EMBL" id="MBB5143857.1"/>
    </source>
</evidence>
<sequence length="93" mass="10772">MEKQLRKAKDRCFLYAIGVFFLACWVILKLHGYLSGLGYEDRSTPMLFIDSMLYFMLFFAVMTVRPVSSYLFSLYCKRLQKKTETTESAAQGG</sequence>
<dbReference type="EMBL" id="JACHGO010000005">
    <property type="protein sequence ID" value="MBB5143857.1"/>
    <property type="molecule type" value="Genomic_DNA"/>
</dbReference>
<evidence type="ECO:0000256" key="1">
    <source>
        <dbReference type="SAM" id="Phobius"/>
    </source>
</evidence>
<dbReference type="Proteomes" id="UP000539075">
    <property type="component" value="Unassembled WGS sequence"/>
</dbReference>
<accession>A0A7W8C1E3</accession>
<keyword evidence="1" id="KW-0472">Membrane</keyword>
<reference evidence="2 3" key="1">
    <citation type="submission" date="2020-08" db="EMBL/GenBank/DDBJ databases">
        <title>Genomic Encyclopedia of Type Strains, Phase IV (KMG-IV): sequencing the most valuable type-strain genomes for metagenomic binning, comparative biology and taxonomic classification.</title>
        <authorList>
            <person name="Goeker M."/>
        </authorList>
    </citation>
    <scope>NUCLEOTIDE SEQUENCE [LARGE SCALE GENOMIC DNA]</scope>
    <source>
        <strain evidence="2 3">DSM 11275</strain>
    </source>
</reference>
<feature type="transmembrane region" description="Helical" evidence="1">
    <location>
        <begin position="52"/>
        <end position="72"/>
    </location>
</feature>
<feature type="transmembrane region" description="Helical" evidence="1">
    <location>
        <begin position="12"/>
        <end position="32"/>
    </location>
</feature>
<keyword evidence="1" id="KW-1133">Transmembrane helix</keyword>
<protein>
    <submittedName>
        <fullName evidence="2">Quinol-cytochrome oxidoreductase complex cytochrome b subunit</fullName>
    </submittedName>
</protein>